<dbReference type="GO" id="GO:0004029">
    <property type="term" value="F:aldehyde dehydrogenase (NAD+) activity"/>
    <property type="evidence" value="ECO:0007669"/>
    <property type="project" value="TreeGrafter"/>
</dbReference>
<dbReference type="KEGG" id="mcos:GM418_08995"/>
<gene>
    <name evidence="2" type="ORF">GM418_08995</name>
</gene>
<dbReference type="PANTHER" id="PTHR48079">
    <property type="entry name" value="PROTEIN YEEZ"/>
    <property type="match status" value="1"/>
</dbReference>
<feature type="domain" description="NAD-dependent epimerase/dehydratase" evidence="1">
    <location>
        <begin position="2"/>
        <end position="231"/>
    </location>
</feature>
<dbReference type="InterPro" id="IPR051783">
    <property type="entry name" value="NAD(P)-dependent_oxidoreduct"/>
</dbReference>
<evidence type="ECO:0000313" key="2">
    <source>
        <dbReference type="EMBL" id="QGY43790.1"/>
    </source>
</evidence>
<reference evidence="2 3" key="1">
    <citation type="submission" date="2019-11" db="EMBL/GenBank/DDBJ databases">
        <authorList>
            <person name="Zheng R.K."/>
            <person name="Sun C.M."/>
        </authorList>
    </citation>
    <scope>NUCLEOTIDE SEQUENCE [LARGE SCALE GENOMIC DNA]</scope>
    <source>
        <strain evidence="2 3">WC007</strain>
    </source>
</reference>
<proteinExistence type="predicted"/>
<evidence type="ECO:0000313" key="3">
    <source>
        <dbReference type="Proteomes" id="UP000428260"/>
    </source>
</evidence>
<dbReference type="InterPro" id="IPR036291">
    <property type="entry name" value="NAD(P)-bd_dom_sf"/>
</dbReference>
<protein>
    <submittedName>
        <fullName evidence="2">NAD-dependent epimerase/dehydratase family protein</fullName>
    </submittedName>
</protein>
<dbReference type="AlphaFoldDB" id="A0A6I6JRU1"/>
<dbReference type="EMBL" id="CP046401">
    <property type="protein sequence ID" value="QGY43790.1"/>
    <property type="molecule type" value="Genomic_DNA"/>
</dbReference>
<dbReference type="PANTHER" id="PTHR48079:SF6">
    <property type="entry name" value="NAD(P)-BINDING DOMAIN-CONTAINING PROTEIN-RELATED"/>
    <property type="match status" value="1"/>
</dbReference>
<dbReference type="Proteomes" id="UP000428260">
    <property type="component" value="Chromosome"/>
</dbReference>
<dbReference type="GO" id="GO:0005737">
    <property type="term" value="C:cytoplasm"/>
    <property type="evidence" value="ECO:0007669"/>
    <property type="project" value="TreeGrafter"/>
</dbReference>
<accession>A0A6I6JRU1</accession>
<evidence type="ECO:0000259" key="1">
    <source>
        <dbReference type="Pfam" id="PF01370"/>
    </source>
</evidence>
<dbReference type="InterPro" id="IPR001509">
    <property type="entry name" value="Epimerase_deHydtase"/>
</dbReference>
<sequence>MIFVTGGTGLVGSHLLYELVSAGQKVKALKRETSNLKQVQKTFSYYSEKPQEQFGQIEWVDGDILDYFALEKILEGVTEIYHCAAIVSFRSGERKNMISNNVEGTANLVNAAIENGVERICHVSSIAGLGRLQNGDLVTEETNWIPSKKVSGYSESKFFSENEIWRGMEEGLDAVILNPSIILGPAKWDAGSARLFKTVWDGMPFYTRGVTGFVDVKDVIQAMLRLMDAKNFENCKNQRYILNADNISYREFFSQIADTLEKPRPKYFTSDNFLSVVWRAATFWGWLTRKPSMITRESVSNSNDVNKFDGTKITKKLDFQYTPIAESIKQTASFLKKDFSPKN</sequence>
<dbReference type="Gene3D" id="3.40.50.720">
    <property type="entry name" value="NAD(P)-binding Rossmann-like Domain"/>
    <property type="match status" value="1"/>
</dbReference>
<name>A0A6I6JRU1_9BACT</name>
<dbReference type="SUPFAM" id="SSF51735">
    <property type="entry name" value="NAD(P)-binding Rossmann-fold domains"/>
    <property type="match status" value="1"/>
</dbReference>
<keyword evidence="3" id="KW-1185">Reference proteome</keyword>
<dbReference type="RefSeq" id="WP_158865270.1">
    <property type="nucleotide sequence ID" value="NZ_CP046401.1"/>
</dbReference>
<organism evidence="2 3">
    <name type="scientific">Maribellus comscasis</name>
    <dbReference type="NCBI Taxonomy" id="2681766"/>
    <lineage>
        <taxon>Bacteria</taxon>
        <taxon>Pseudomonadati</taxon>
        <taxon>Bacteroidota</taxon>
        <taxon>Bacteroidia</taxon>
        <taxon>Marinilabiliales</taxon>
        <taxon>Prolixibacteraceae</taxon>
        <taxon>Maribellus</taxon>
    </lineage>
</organism>
<dbReference type="Pfam" id="PF01370">
    <property type="entry name" value="Epimerase"/>
    <property type="match status" value="1"/>
</dbReference>